<dbReference type="InterPro" id="IPR011992">
    <property type="entry name" value="EF-hand-dom_pair"/>
</dbReference>
<sequence length="133" mass="14862">MFDTSQTGKIRASDVGTAVRAIGQNPSESEVKTMVQEADKKGTGYVTEADFVAMVSRHWQPVEGEDDLVEAFQQYDREGTGYIDVKHLRHVLVNLGEKMEEKEVDELIREAKPDSDGQLNYTSLTQLLLSNAK</sequence>
<dbReference type="PANTHER" id="PTHR23048">
    <property type="entry name" value="MYOSIN LIGHT CHAIN 1, 3"/>
    <property type="match status" value="1"/>
</dbReference>
<dbReference type="InterPro" id="IPR050230">
    <property type="entry name" value="CALM/Myosin/TropC-like"/>
</dbReference>
<dbReference type="SUPFAM" id="SSF47473">
    <property type="entry name" value="EF-hand"/>
    <property type="match status" value="1"/>
</dbReference>
<feature type="domain" description="EF-hand" evidence="2">
    <location>
        <begin position="26"/>
        <end position="61"/>
    </location>
</feature>
<dbReference type="PROSITE" id="PS50222">
    <property type="entry name" value="EF_HAND_2"/>
    <property type="match status" value="2"/>
</dbReference>
<evidence type="ECO:0000313" key="3">
    <source>
        <dbReference type="EMBL" id="WAR19418.1"/>
    </source>
</evidence>
<dbReference type="PANTHER" id="PTHR23048:SF0">
    <property type="entry name" value="CALMODULIN LIKE 3"/>
    <property type="match status" value="1"/>
</dbReference>
<dbReference type="Pfam" id="PF13499">
    <property type="entry name" value="EF-hand_7"/>
    <property type="match status" value="2"/>
</dbReference>
<reference evidence="3" key="1">
    <citation type="submission" date="2022-11" db="EMBL/GenBank/DDBJ databases">
        <title>Centuries of genome instability and evolution in soft-shell clam transmissible cancer (bioRxiv).</title>
        <authorList>
            <person name="Hart S.F.M."/>
            <person name="Yonemitsu M.A."/>
            <person name="Giersch R.M."/>
            <person name="Beal B.F."/>
            <person name="Arriagada G."/>
            <person name="Davis B.W."/>
            <person name="Ostrander E.A."/>
            <person name="Goff S.P."/>
            <person name="Metzger M.J."/>
        </authorList>
    </citation>
    <scope>NUCLEOTIDE SEQUENCE</scope>
    <source>
        <strain evidence="3">MELC-2E11</strain>
        <tissue evidence="3">Siphon/mantle</tissue>
    </source>
</reference>
<gene>
    <name evidence="3" type="ORF">MAR_001256</name>
</gene>
<dbReference type="SMART" id="SM00054">
    <property type="entry name" value="EFh"/>
    <property type="match status" value="3"/>
</dbReference>
<feature type="domain" description="EF-hand" evidence="2">
    <location>
        <begin position="63"/>
        <end position="98"/>
    </location>
</feature>
<dbReference type="Proteomes" id="UP001164746">
    <property type="component" value="Chromosome 11"/>
</dbReference>
<proteinExistence type="predicted"/>
<accession>A0ABY7FFB6</accession>
<protein>
    <submittedName>
        <fullName evidence="3">CALM-like protein</fullName>
    </submittedName>
</protein>
<dbReference type="InterPro" id="IPR002048">
    <property type="entry name" value="EF_hand_dom"/>
</dbReference>
<dbReference type="Gene3D" id="1.10.238.10">
    <property type="entry name" value="EF-hand"/>
    <property type="match status" value="1"/>
</dbReference>
<evidence type="ECO:0000259" key="2">
    <source>
        <dbReference type="PROSITE" id="PS50222"/>
    </source>
</evidence>
<organism evidence="3 4">
    <name type="scientific">Mya arenaria</name>
    <name type="common">Soft-shell clam</name>
    <dbReference type="NCBI Taxonomy" id="6604"/>
    <lineage>
        <taxon>Eukaryota</taxon>
        <taxon>Metazoa</taxon>
        <taxon>Spiralia</taxon>
        <taxon>Lophotrochozoa</taxon>
        <taxon>Mollusca</taxon>
        <taxon>Bivalvia</taxon>
        <taxon>Autobranchia</taxon>
        <taxon>Heteroconchia</taxon>
        <taxon>Euheterodonta</taxon>
        <taxon>Imparidentia</taxon>
        <taxon>Neoheterodontei</taxon>
        <taxon>Myida</taxon>
        <taxon>Myoidea</taxon>
        <taxon>Myidae</taxon>
        <taxon>Mya</taxon>
    </lineage>
</organism>
<evidence type="ECO:0000256" key="1">
    <source>
        <dbReference type="ARBA" id="ARBA00022737"/>
    </source>
</evidence>
<name>A0ABY7FFB6_MYAAR</name>
<evidence type="ECO:0000313" key="4">
    <source>
        <dbReference type="Proteomes" id="UP001164746"/>
    </source>
</evidence>
<keyword evidence="4" id="KW-1185">Reference proteome</keyword>
<dbReference type="CDD" id="cd00051">
    <property type="entry name" value="EFh"/>
    <property type="match status" value="2"/>
</dbReference>
<dbReference type="EMBL" id="CP111022">
    <property type="protein sequence ID" value="WAR19418.1"/>
    <property type="molecule type" value="Genomic_DNA"/>
</dbReference>
<keyword evidence="1" id="KW-0677">Repeat</keyword>